<dbReference type="EMBL" id="JANPWB010000015">
    <property type="protein sequence ID" value="KAJ1094397.1"/>
    <property type="molecule type" value="Genomic_DNA"/>
</dbReference>
<organism evidence="2 3">
    <name type="scientific">Pleurodeles waltl</name>
    <name type="common">Iberian ribbed newt</name>
    <dbReference type="NCBI Taxonomy" id="8319"/>
    <lineage>
        <taxon>Eukaryota</taxon>
        <taxon>Metazoa</taxon>
        <taxon>Chordata</taxon>
        <taxon>Craniata</taxon>
        <taxon>Vertebrata</taxon>
        <taxon>Euteleostomi</taxon>
        <taxon>Amphibia</taxon>
        <taxon>Batrachia</taxon>
        <taxon>Caudata</taxon>
        <taxon>Salamandroidea</taxon>
        <taxon>Salamandridae</taxon>
        <taxon>Pleurodelinae</taxon>
        <taxon>Pleurodeles</taxon>
    </lineage>
</organism>
<feature type="compositionally biased region" description="Basic and acidic residues" evidence="1">
    <location>
        <begin position="1"/>
        <end position="11"/>
    </location>
</feature>
<evidence type="ECO:0000313" key="3">
    <source>
        <dbReference type="Proteomes" id="UP001066276"/>
    </source>
</evidence>
<name>A0AAV7LVH6_PLEWA</name>
<proteinExistence type="predicted"/>
<reference evidence="2" key="1">
    <citation type="journal article" date="2022" name="bioRxiv">
        <title>Sequencing and chromosome-scale assembly of the giantPleurodeles waltlgenome.</title>
        <authorList>
            <person name="Brown T."/>
            <person name="Elewa A."/>
            <person name="Iarovenko S."/>
            <person name="Subramanian E."/>
            <person name="Araus A.J."/>
            <person name="Petzold A."/>
            <person name="Susuki M."/>
            <person name="Suzuki K.-i.T."/>
            <person name="Hayashi T."/>
            <person name="Toyoda A."/>
            <person name="Oliveira C."/>
            <person name="Osipova E."/>
            <person name="Leigh N.D."/>
            <person name="Simon A."/>
            <person name="Yun M.H."/>
        </authorList>
    </citation>
    <scope>NUCLEOTIDE SEQUENCE</scope>
    <source>
        <strain evidence="2">20211129_DDA</strain>
        <tissue evidence="2">Liver</tissue>
    </source>
</reference>
<protein>
    <submittedName>
        <fullName evidence="2">Uncharacterized protein</fullName>
    </submittedName>
</protein>
<evidence type="ECO:0000313" key="2">
    <source>
        <dbReference type="EMBL" id="KAJ1094397.1"/>
    </source>
</evidence>
<dbReference type="Proteomes" id="UP001066276">
    <property type="component" value="Chromosome 11"/>
</dbReference>
<feature type="region of interest" description="Disordered" evidence="1">
    <location>
        <begin position="1"/>
        <end position="26"/>
    </location>
</feature>
<dbReference type="AlphaFoldDB" id="A0AAV7LVH6"/>
<feature type="compositionally biased region" description="Polar residues" evidence="1">
    <location>
        <begin position="65"/>
        <end position="77"/>
    </location>
</feature>
<keyword evidence="3" id="KW-1185">Reference proteome</keyword>
<sequence length="77" mass="8853">MGRWTHEDRGLCRGGPAPRTPRLRRHHTDIRILHRESALCCQAHKPRPEASLRRGREAPRAQLALETSRTNSGLLQR</sequence>
<accession>A0AAV7LVH6</accession>
<feature type="compositionally biased region" description="Basic and acidic residues" evidence="1">
    <location>
        <begin position="46"/>
        <end position="59"/>
    </location>
</feature>
<feature type="region of interest" description="Disordered" evidence="1">
    <location>
        <begin position="44"/>
        <end position="77"/>
    </location>
</feature>
<comment type="caution">
    <text evidence="2">The sequence shown here is derived from an EMBL/GenBank/DDBJ whole genome shotgun (WGS) entry which is preliminary data.</text>
</comment>
<evidence type="ECO:0000256" key="1">
    <source>
        <dbReference type="SAM" id="MobiDB-lite"/>
    </source>
</evidence>
<gene>
    <name evidence="2" type="ORF">NDU88_007474</name>
</gene>